<evidence type="ECO:0000256" key="1">
    <source>
        <dbReference type="SAM" id="SignalP"/>
    </source>
</evidence>
<protein>
    <submittedName>
        <fullName evidence="2">Uncharacterized protein</fullName>
    </submittedName>
</protein>
<dbReference type="RefSeq" id="WP_090717458.1">
    <property type="nucleotide sequence ID" value="NZ_CBCSKY010000015.1"/>
</dbReference>
<proteinExistence type="predicted"/>
<evidence type="ECO:0000313" key="2">
    <source>
        <dbReference type="EMBL" id="SDK19858.1"/>
    </source>
</evidence>
<feature type="chain" id="PRO_5011770253" evidence="1">
    <location>
        <begin position="27"/>
        <end position="293"/>
    </location>
</feature>
<feature type="signal peptide" evidence="1">
    <location>
        <begin position="1"/>
        <end position="26"/>
    </location>
</feature>
<organism evidence="2 3">
    <name type="scientific">Paenibacillus typhae</name>
    <dbReference type="NCBI Taxonomy" id="1174501"/>
    <lineage>
        <taxon>Bacteria</taxon>
        <taxon>Bacillati</taxon>
        <taxon>Bacillota</taxon>
        <taxon>Bacilli</taxon>
        <taxon>Bacillales</taxon>
        <taxon>Paenibacillaceae</taxon>
        <taxon>Paenibacillus</taxon>
    </lineage>
</organism>
<keyword evidence="3" id="KW-1185">Reference proteome</keyword>
<evidence type="ECO:0000313" key="3">
    <source>
        <dbReference type="Proteomes" id="UP000199050"/>
    </source>
</evidence>
<reference evidence="3" key="1">
    <citation type="submission" date="2016-10" db="EMBL/GenBank/DDBJ databases">
        <authorList>
            <person name="Varghese N."/>
            <person name="Submissions S."/>
        </authorList>
    </citation>
    <scope>NUCLEOTIDE SEQUENCE [LARGE SCALE GENOMIC DNA]</scope>
    <source>
        <strain evidence="3">CGMCC 1.11012</strain>
    </source>
</reference>
<gene>
    <name evidence="2" type="ORF">SAMN05216192_13444</name>
</gene>
<dbReference type="STRING" id="1174501.SAMN05216192_13444"/>
<accession>A0A1G8ZXN5</accession>
<dbReference type="AlphaFoldDB" id="A0A1G8ZXN5"/>
<dbReference type="EMBL" id="FNDX01000034">
    <property type="protein sequence ID" value="SDK19858.1"/>
    <property type="molecule type" value="Genomic_DNA"/>
</dbReference>
<dbReference type="OrthoDB" id="2556784at2"/>
<dbReference type="Proteomes" id="UP000199050">
    <property type="component" value="Unassembled WGS sequence"/>
</dbReference>
<name>A0A1G8ZXN5_9BACL</name>
<keyword evidence="1" id="KW-0732">Signal</keyword>
<sequence>MKKVVRAFSLVMAFFLLHTIAIPAPAASADSTSPVALEKLTQLSGDDLLDTLLENGLQLPEGLEKDEYTRNAVKDVVTDIERGITTAEHIPYNYTKLAELAENILKISGEPGVSARSFAALASYSLQDSTVIGAWSDSYRYYNCYGYAIGNQVFKDPGYHSGKSFSISMGVSEIADLTVSDLDALGYWGYKTTTKPASLAYYQRVVAVRKGSNDYHFMKGDTSGSDWTHKPAGNSPMRWNFTSPGYKVWTNESSYQNVNYAATTSYTSAIYYVIYWAKNGPGPQPTKKIQPTV</sequence>